<dbReference type="SUPFAM" id="SSF56801">
    <property type="entry name" value="Acetyl-CoA synthetase-like"/>
    <property type="match status" value="1"/>
</dbReference>
<dbReference type="Gene3D" id="3.30.300.30">
    <property type="match status" value="1"/>
</dbReference>
<proteinExistence type="inferred from homology"/>
<reference evidence="10" key="1">
    <citation type="submission" date="2020-05" db="UniProtKB">
        <authorList>
            <consortium name="EnsemblMetazoa"/>
        </authorList>
    </citation>
    <scope>IDENTIFICATION</scope>
    <source>
        <strain evidence="10">TTRI</strain>
    </source>
</reference>
<sequence length="665" mass="74492">MNSFFLADDDVSMKQNREDLPKQVEYVMKQFRSRYLRLSRINAVPATTLMHSGPGSGQTGIMINKYVHILNRKILLRCEAVNLSKNRINLFSRHFSNATTARPTSGSGENNQSYINYLGKKPLAYRNIGQELERVAVDYGSTEAIVSCHESERYTFRSLIDQVDRLAASLLKLGLKKGDYVGLWGPNNLHWYLTMLAASRAGLISVGINPAFQAPEIEYCLKKVNIKVLVTPLQYKSQNYYEILHSICPELTASEKGPIKSKNLPNLERFVIDADSVPKGALPFSELLDLSNTEEIAKIAELQKFIIPDSPCNVQFTSGTTGNPKAAVLSHFNFVNNGIHIGNRNCLEGQRICVQVPLFHAFGVVITIMAAMSKGATLVLPSPGFNAEESLKAVVKERCTVMHGTPTMYVDVVRKQEDCNYDLDTLKMAVTGGAPCSPQLFLNIQKILKVDEVRNLYGLTETTAAIFQSRPDDNRDQVLNTVGHIQDNIEAKIIDSEGHTVPFGQPGELCIRGYCTMLGYHDDIEKTQETIGADKWLYTGDQFILQADGYGRIVGRLKEMIIRGGENIFPKEIEDFLNTHPDILETHVIGVPDERMGEEICAFVRLTDTAGEITRTKLKEFCKGKLAHFKVPYYVIAVKEFPKTTSGKIQKFKLLQQFEEKFNTK</sequence>
<dbReference type="Pfam" id="PF00501">
    <property type="entry name" value="AMP-binding"/>
    <property type="match status" value="1"/>
</dbReference>
<evidence type="ECO:0000313" key="10">
    <source>
        <dbReference type="EnsemblMetazoa" id="GAUT028841-PA"/>
    </source>
</evidence>
<dbReference type="Pfam" id="PF13193">
    <property type="entry name" value="AMP-binding_C"/>
    <property type="match status" value="1"/>
</dbReference>
<dbReference type="InterPro" id="IPR045851">
    <property type="entry name" value="AMP-bd_C_sf"/>
</dbReference>
<feature type="domain" description="AMP-binding enzyme C-terminal" evidence="9">
    <location>
        <begin position="572"/>
        <end position="648"/>
    </location>
</feature>
<dbReference type="InterPro" id="IPR020845">
    <property type="entry name" value="AMP-binding_CS"/>
</dbReference>
<evidence type="ECO:0000256" key="3">
    <source>
        <dbReference type="ARBA" id="ARBA00037247"/>
    </source>
</evidence>
<dbReference type="STRING" id="7395.A0A1A9V811"/>
<name>A0A1A9V811_GLOAU</name>
<evidence type="ECO:0000256" key="5">
    <source>
        <dbReference type="ARBA" id="ARBA00039638"/>
    </source>
</evidence>
<comment type="similarity">
    <text evidence="1">Belongs to the ATP-dependent AMP-binding enzyme family.</text>
</comment>
<comment type="function">
    <text evidence="3">Acyl-CoA synthases catalyze the initial reaction in fatty acid metabolism, by forming a thioester with CoA. Has some preference toward medium-chain substrates. Plays a role in adipocyte differentiation.</text>
</comment>
<accession>A0A1A9V811</accession>
<feature type="domain" description="AMP-dependent synthetase/ligase" evidence="8">
    <location>
        <begin position="133"/>
        <end position="521"/>
    </location>
</feature>
<comment type="catalytic activity">
    <reaction evidence="7">
        <text>a medium-chain fatty acid + ATP + CoA = a medium-chain fatty acyl-CoA + AMP + diphosphate</text>
        <dbReference type="Rhea" id="RHEA:48340"/>
        <dbReference type="ChEBI" id="CHEBI:30616"/>
        <dbReference type="ChEBI" id="CHEBI:33019"/>
        <dbReference type="ChEBI" id="CHEBI:57287"/>
        <dbReference type="ChEBI" id="CHEBI:59558"/>
        <dbReference type="ChEBI" id="CHEBI:90546"/>
        <dbReference type="ChEBI" id="CHEBI:456215"/>
        <dbReference type="EC" id="6.2.1.2"/>
    </reaction>
</comment>
<dbReference type="Gene3D" id="3.40.50.12780">
    <property type="entry name" value="N-terminal domain of ligase-like"/>
    <property type="match status" value="1"/>
</dbReference>
<dbReference type="VEuPathDB" id="VectorBase:GAUT028841"/>
<evidence type="ECO:0000256" key="2">
    <source>
        <dbReference type="ARBA" id="ARBA00022598"/>
    </source>
</evidence>
<keyword evidence="2" id="KW-0436">Ligase</keyword>
<evidence type="ECO:0000256" key="4">
    <source>
        <dbReference type="ARBA" id="ARBA00039009"/>
    </source>
</evidence>
<comment type="catalytic activity">
    <reaction evidence="6">
        <text>octanoate + ATP + CoA = octanoyl-CoA + AMP + diphosphate</text>
        <dbReference type="Rhea" id="RHEA:33631"/>
        <dbReference type="ChEBI" id="CHEBI:25646"/>
        <dbReference type="ChEBI" id="CHEBI:30616"/>
        <dbReference type="ChEBI" id="CHEBI:33019"/>
        <dbReference type="ChEBI" id="CHEBI:57287"/>
        <dbReference type="ChEBI" id="CHEBI:57386"/>
        <dbReference type="ChEBI" id="CHEBI:456215"/>
    </reaction>
</comment>
<dbReference type="GO" id="GO:0031956">
    <property type="term" value="F:medium-chain fatty acid-CoA ligase activity"/>
    <property type="evidence" value="ECO:0007669"/>
    <property type="project" value="UniProtKB-EC"/>
</dbReference>
<dbReference type="AlphaFoldDB" id="A0A1A9V811"/>
<evidence type="ECO:0000259" key="8">
    <source>
        <dbReference type="Pfam" id="PF00501"/>
    </source>
</evidence>
<protein>
    <recommendedName>
        <fullName evidence="5">Medium-chain acyl-CoA ligase ACSF2, mitochondrial</fullName>
        <ecNumber evidence="4">6.2.1.2</ecNumber>
    </recommendedName>
</protein>
<dbReference type="InterPro" id="IPR000873">
    <property type="entry name" value="AMP-dep_synth/lig_dom"/>
</dbReference>
<dbReference type="PANTHER" id="PTHR43201">
    <property type="entry name" value="ACYL-COA SYNTHETASE"/>
    <property type="match status" value="1"/>
</dbReference>
<keyword evidence="11" id="KW-1185">Reference proteome</keyword>
<dbReference type="InterPro" id="IPR025110">
    <property type="entry name" value="AMP-bd_C"/>
</dbReference>
<dbReference type="EnsemblMetazoa" id="GAUT028841-RA">
    <property type="protein sequence ID" value="GAUT028841-PA"/>
    <property type="gene ID" value="GAUT028841"/>
</dbReference>
<evidence type="ECO:0000313" key="11">
    <source>
        <dbReference type="Proteomes" id="UP000078200"/>
    </source>
</evidence>
<dbReference type="Proteomes" id="UP000078200">
    <property type="component" value="Unassembled WGS sequence"/>
</dbReference>
<evidence type="ECO:0000256" key="7">
    <source>
        <dbReference type="ARBA" id="ARBA00048277"/>
    </source>
</evidence>
<dbReference type="InterPro" id="IPR042099">
    <property type="entry name" value="ANL_N_sf"/>
</dbReference>
<dbReference type="FunFam" id="3.30.300.30:FF:000008">
    <property type="entry name" value="2,3-dihydroxybenzoate-AMP ligase"/>
    <property type="match status" value="1"/>
</dbReference>
<dbReference type="EC" id="6.2.1.2" evidence="4"/>
<dbReference type="PROSITE" id="PS00455">
    <property type="entry name" value="AMP_BINDING"/>
    <property type="match status" value="1"/>
</dbReference>
<evidence type="ECO:0000256" key="6">
    <source>
        <dbReference type="ARBA" id="ARBA00047319"/>
    </source>
</evidence>
<dbReference type="GO" id="GO:0006631">
    <property type="term" value="P:fatty acid metabolic process"/>
    <property type="evidence" value="ECO:0007669"/>
    <property type="project" value="TreeGrafter"/>
</dbReference>
<evidence type="ECO:0000256" key="1">
    <source>
        <dbReference type="ARBA" id="ARBA00006432"/>
    </source>
</evidence>
<organism evidence="10 11">
    <name type="scientific">Glossina austeni</name>
    <name type="common">Savannah tsetse fly</name>
    <dbReference type="NCBI Taxonomy" id="7395"/>
    <lineage>
        <taxon>Eukaryota</taxon>
        <taxon>Metazoa</taxon>
        <taxon>Ecdysozoa</taxon>
        <taxon>Arthropoda</taxon>
        <taxon>Hexapoda</taxon>
        <taxon>Insecta</taxon>
        <taxon>Pterygota</taxon>
        <taxon>Neoptera</taxon>
        <taxon>Endopterygota</taxon>
        <taxon>Diptera</taxon>
        <taxon>Brachycera</taxon>
        <taxon>Muscomorpha</taxon>
        <taxon>Hippoboscoidea</taxon>
        <taxon>Glossinidae</taxon>
        <taxon>Glossina</taxon>
    </lineage>
</organism>
<dbReference type="PANTHER" id="PTHR43201:SF5">
    <property type="entry name" value="MEDIUM-CHAIN ACYL-COA LIGASE ACSF2, MITOCHONDRIAL"/>
    <property type="match status" value="1"/>
</dbReference>
<dbReference type="FunFam" id="3.40.50.12780:FF:000003">
    <property type="entry name" value="Long-chain-fatty-acid--CoA ligase FadD"/>
    <property type="match status" value="1"/>
</dbReference>
<evidence type="ECO:0000259" key="9">
    <source>
        <dbReference type="Pfam" id="PF13193"/>
    </source>
</evidence>